<evidence type="ECO:0000313" key="4">
    <source>
        <dbReference type="EMBL" id="CRZ06325.1"/>
    </source>
</evidence>
<dbReference type="SMART" id="SM00248">
    <property type="entry name" value="ANK"/>
    <property type="match status" value="4"/>
</dbReference>
<keyword evidence="2 3" id="KW-0040">ANK repeat</keyword>
<dbReference type="PROSITE" id="PS50088">
    <property type="entry name" value="ANK_REPEAT"/>
    <property type="match status" value="2"/>
</dbReference>
<dbReference type="InterPro" id="IPR036770">
    <property type="entry name" value="Ankyrin_rpt-contain_sf"/>
</dbReference>
<dbReference type="AlphaFoldDB" id="A0A0H5QWN7"/>
<dbReference type="EMBL" id="HACM01005883">
    <property type="protein sequence ID" value="CRZ06325.1"/>
    <property type="molecule type" value="Transcribed_RNA"/>
</dbReference>
<dbReference type="Pfam" id="PF12796">
    <property type="entry name" value="Ank_2"/>
    <property type="match status" value="1"/>
</dbReference>
<keyword evidence="1" id="KW-0677">Repeat</keyword>
<sequence length="225" mass="24370">IFNAVRSKLVAGVEYVSKYLAALHDGGDGPDFNGPNTGGQKSTNIANIIDVMNISRQTPMMIAANLQNWDIVQFLLENGADPKKLTTQYLYTVLHIAIEYGHIDAIDIIFQNFPTAAISVDSNGETPIFKAIRSNNVAVVEYFLKYLSAVNGGADGPDPNGRNTVGQKSTHIGNIIDTQNIYGETPMIVAANLQYWDIVQFLLKNGADPMISTTEGAVTVLHIAT</sequence>
<dbReference type="SUPFAM" id="SSF48403">
    <property type="entry name" value="Ankyrin repeat"/>
    <property type="match status" value="1"/>
</dbReference>
<evidence type="ECO:0000256" key="3">
    <source>
        <dbReference type="PROSITE-ProRule" id="PRU00023"/>
    </source>
</evidence>
<proteinExistence type="predicted"/>
<protein>
    <submittedName>
        <fullName evidence="4">Uncharacterized protein</fullName>
    </submittedName>
</protein>
<feature type="repeat" description="ANK" evidence="3">
    <location>
        <begin position="182"/>
        <end position="214"/>
    </location>
</feature>
<dbReference type="PANTHER" id="PTHR24171">
    <property type="entry name" value="ANKYRIN REPEAT DOMAIN-CONTAINING PROTEIN 39-RELATED"/>
    <property type="match status" value="1"/>
</dbReference>
<feature type="repeat" description="ANK" evidence="3">
    <location>
        <begin position="55"/>
        <end position="87"/>
    </location>
</feature>
<feature type="non-terminal residue" evidence="4">
    <location>
        <position position="1"/>
    </location>
</feature>
<reference evidence="4" key="1">
    <citation type="submission" date="2015-04" db="EMBL/GenBank/DDBJ databases">
        <title>The genome sequence of the plant pathogenic Rhizarian Plasmodiophora brassicae reveals insights in its biotrophic life cycle and the origin of chitin synthesis.</title>
        <authorList>
            <person name="Schwelm A."/>
            <person name="Fogelqvist J."/>
            <person name="Knaust A."/>
            <person name="Julke S."/>
            <person name="Lilja T."/>
            <person name="Dhandapani V."/>
            <person name="Bonilla-Rosso G."/>
            <person name="Karlsson M."/>
            <person name="Shevchenko A."/>
            <person name="Choi S.R."/>
            <person name="Kim H.G."/>
            <person name="Park J.Y."/>
            <person name="Lim Y.P."/>
            <person name="Ludwig-Muller J."/>
            <person name="Dixelius C."/>
        </authorList>
    </citation>
    <scope>NUCLEOTIDE SEQUENCE</scope>
    <source>
        <tissue evidence="4">Potato root galls</tissue>
    </source>
</reference>
<evidence type="ECO:0000256" key="2">
    <source>
        <dbReference type="ARBA" id="ARBA00023043"/>
    </source>
</evidence>
<dbReference type="Gene3D" id="1.25.40.20">
    <property type="entry name" value="Ankyrin repeat-containing domain"/>
    <property type="match status" value="1"/>
</dbReference>
<feature type="non-terminal residue" evidence="4">
    <location>
        <position position="225"/>
    </location>
</feature>
<evidence type="ECO:0000256" key="1">
    <source>
        <dbReference type="ARBA" id="ARBA00022737"/>
    </source>
</evidence>
<name>A0A0H5QWN7_9EUKA</name>
<dbReference type="PROSITE" id="PS50297">
    <property type="entry name" value="ANK_REP_REGION"/>
    <property type="match status" value="2"/>
</dbReference>
<dbReference type="InterPro" id="IPR002110">
    <property type="entry name" value="Ankyrin_rpt"/>
</dbReference>
<organism evidence="4">
    <name type="scientific">Spongospora subterranea</name>
    <dbReference type="NCBI Taxonomy" id="70186"/>
    <lineage>
        <taxon>Eukaryota</taxon>
        <taxon>Sar</taxon>
        <taxon>Rhizaria</taxon>
        <taxon>Endomyxa</taxon>
        <taxon>Phytomyxea</taxon>
        <taxon>Plasmodiophorida</taxon>
        <taxon>Plasmodiophoridae</taxon>
        <taxon>Spongospora</taxon>
    </lineage>
</organism>
<dbReference type="Pfam" id="PF13857">
    <property type="entry name" value="Ank_5"/>
    <property type="match status" value="1"/>
</dbReference>
<accession>A0A0H5QWN7</accession>